<dbReference type="AlphaFoldDB" id="A0A4Z0C247"/>
<evidence type="ECO:0008006" key="3">
    <source>
        <dbReference type="Google" id="ProtNLM"/>
    </source>
</evidence>
<dbReference type="RefSeq" id="WP_135261678.1">
    <property type="nucleotide sequence ID" value="NZ_SMLM01000001.1"/>
</dbReference>
<evidence type="ECO:0000313" key="1">
    <source>
        <dbReference type="EMBL" id="TFZ05596.1"/>
    </source>
</evidence>
<proteinExistence type="predicted"/>
<keyword evidence="2" id="KW-1185">Reference proteome</keyword>
<gene>
    <name evidence="1" type="ORF">EZ313_02720</name>
</gene>
<sequence length="100" mass="11336">MDDANQIYVPPSFTALFTSPSGRLTEPVSIVRERYELCEDLAQLLTEHACDMRSRTGRPEGELLRTMQLGLSEAGAQVRPFEAEWVVKRLAELLDWEVPT</sequence>
<organism evidence="1 2">
    <name type="scientific">Ramlibacter henchirensis</name>
    <dbReference type="NCBI Taxonomy" id="204072"/>
    <lineage>
        <taxon>Bacteria</taxon>
        <taxon>Pseudomonadati</taxon>
        <taxon>Pseudomonadota</taxon>
        <taxon>Betaproteobacteria</taxon>
        <taxon>Burkholderiales</taxon>
        <taxon>Comamonadaceae</taxon>
        <taxon>Ramlibacter</taxon>
    </lineage>
</organism>
<dbReference type="OrthoDB" id="9152680at2"/>
<dbReference type="Proteomes" id="UP000298180">
    <property type="component" value="Unassembled WGS sequence"/>
</dbReference>
<dbReference type="EMBL" id="SMLM01000001">
    <property type="protein sequence ID" value="TFZ05596.1"/>
    <property type="molecule type" value="Genomic_DNA"/>
</dbReference>
<name>A0A4Z0C247_9BURK</name>
<protein>
    <recommendedName>
        <fullName evidence="3">ATPase with chaperone activity</fullName>
    </recommendedName>
</protein>
<evidence type="ECO:0000313" key="2">
    <source>
        <dbReference type="Proteomes" id="UP000298180"/>
    </source>
</evidence>
<reference evidence="1 2" key="1">
    <citation type="submission" date="2019-03" db="EMBL/GenBank/DDBJ databases">
        <title>Ramlibacter henchirensis DSM 14656, whole genome shotgun sequence.</title>
        <authorList>
            <person name="Zhang X."/>
            <person name="Feng G."/>
            <person name="Zhu H."/>
        </authorList>
    </citation>
    <scope>NUCLEOTIDE SEQUENCE [LARGE SCALE GENOMIC DNA]</scope>
    <source>
        <strain evidence="1 2">DSM 14656</strain>
    </source>
</reference>
<accession>A0A4Z0C247</accession>
<comment type="caution">
    <text evidence="1">The sequence shown here is derived from an EMBL/GenBank/DDBJ whole genome shotgun (WGS) entry which is preliminary data.</text>
</comment>